<protein>
    <submittedName>
        <fullName evidence="2">HEAT repeat domain-containing protein</fullName>
    </submittedName>
</protein>
<reference evidence="2 3" key="1">
    <citation type="submission" date="2023-03" db="EMBL/GenBank/DDBJ databases">
        <title>Bacillus Genome Sequencing.</title>
        <authorList>
            <person name="Dunlap C."/>
        </authorList>
    </citation>
    <scope>NUCLEOTIDE SEQUENCE [LARGE SCALE GENOMIC DNA]</scope>
    <source>
        <strain evidence="2 3">NRS-52</strain>
    </source>
</reference>
<dbReference type="Proteomes" id="UP001343257">
    <property type="component" value="Unassembled WGS sequence"/>
</dbReference>
<dbReference type="RefSeq" id="WP_127606797.1">
    <property type="nucleotide sequence ID" value="NZ_BIMK01000041.1"/>
</dbReference>
<sequence length="151" mass="17818">MKLENTEQEVTSVASDLPENYNELKNAANRTANWRERLDAVKQLGQWKSQQSVDILTRRLHTDPVFQVQEAAYEQLKAWGEDVEKPVRSKYDVVKGIQKILLRVKKSLPREHSYEAFKEKLKKMRIDVYDTYEGDKGADFDTWLEETWKKL</sequence>
<dbReference type="InterPro" id="IPR016024">
    <property type="entry name" value="ARM-type_fold"/>
</dbReference>
<name>A0ABU6PXZ2_9BACL</name>
<gene>
    <name evidence="2" type="ORF">P9847_17835</name>
</gene>
<evidence type="ECO:0000313" key="2">
    <source>
        <dbReference type="EMBL" id="MED5019174.1"/>
    </source>
</evidence>
<dbReference type="EMBL" id="JARTLD010000045">
    <property type="protein sequence ID" value="MED5019174.1"/>
    <property type="molecule type" value="Genomic_DNA"/>
</dbReference>
<feature type="region of interest" description="Disordered" evidence="1">
    <location>
        <begin position="1"/>
        <end position="21"/>
    </location>
</feature>
<dbReference type="SUPFAM" id="SSF48371">
    <property type="entry name" value="ARM repeat"/>
    <property type="match status" value="1"/>
</dbReference>
<evidence type="ECO:0000256" key="1">
    <source>
        <dbReference type="SAM" id="MobiDB-lite"/>
    </source>
</evidence>
<dbReference type="Gene3D" id="1.25.10.10">
    <property type="entry name" value="Leucine-rich Repeat Variant"/>
    <property type="match status" value="1"/>
</dbReference>
<organism evidence="2 3">
    <name type="scientific">Paenibacillus chibensis</name>
    <dbReference type="NCBI Taxonomy" id="59846"/>
    <lineage>
        <taxon>Bacteria</taxon>
        <taxon>Bacillati</taxon>
        <taxon>Bacillota</taxon>
        <taxon>Bacilli</taxon>
        <taxon>Bacillales</taxon>
        <taxon>Paenibacillaceae</taxon>
        <taxon>Paenibacillus</taxon>
    </lineage>
</organism>
<proteinExistence type="predicted"/>
<comment type="caution">
    <text evidence="2">The sequence shown here is derived from an EMBL/GenBank/DDBJ whole genome shotgun (WGS) entry which is preliminary data.</text>
</comment>
<dbReference type="InterPro" id="IPR011989">
    <property type="entry name" value="ARM-like"/>
</dbReference>
<keyword evidence="3" id="KW-1185">Reference proteome</keyword>
<accession>A0ABU6PXZ2</accession>
<evidence type="ECO:0000313" key="3">
    <source>
        <dbReference type="Proteomes" id="UP001343257"/>
    </source>
</evidence>